<keyword evidence="6" id="KW-1185">Reference proteome</keyword>
<dbReference type="PANTHER" id="PTHR33204:SF37">
    <property type="entry name" value="HTH-TYPE TRANSCRIPTIONAL REGULATOR YODB"/>
    <property type="match status" value="1"/>
</dbReference>
<evidence type="ECO:0000256" key="1">
    <source>
        <dbReference type="ARBA" id="ARBA00023015"/>
    </source>
</evidence>
<keyword evidence="3" id="KW-0804">Transcription</keyword>
<name>A0A1G9RQR5_ALLAB</name>
<dbReference type="eggNOG" id="COG1733">
    <property type="taxonomic scope" value="Bacteria"/>
</dbReference>
<dbReference type="InterPro" id="IPR036388">
    <property type="entry name" value="WH-like_DNA-bd_sf"/>
</dbReference>
<accession>A0A1G9RQR5</accession>
<evidence type="ECO:0000256" key="3">
    <source>
        <dbReference type="ARBA" id="ARBA00023163"/>
    </source>
</evidence>
<dbReference type="GO" id="GO:0003677">
    <property type="term" value="F:DNA binding"/>
    <property type="evidence" value="ECO:0007669"/>
    <property type="project" value="UniProtKB-KW"/>
</dbReference>
<dbReference type="PROSITE" id="PS51118">
    <property type="entry name" value="HTH_HXLR"/>
    <property type="match status" value="1"/>
</dbReference>
<dbReference type="OrthoDB" id="9800966at2"/>
<evidence type="ECO:0000313" key="6">
    <source>
        <dbReference type="Proteomes" id="UP000183376"/>
    </source>
</evidence>
<keyword evidence="2 5" id="KW-0238">DNA-binding</keyword>
<evidence type="ECO:0000313" key="5">
    <source>
        <dbReference type="EMBL" id="SDM25543.1"/>
    </source>
</evidence>
<dbReference type="Pfam" id="PF01638">
    <property type="entry name" value="HxlR"/>
    <property type="match status" value="1"/>
</dbReference>
<dbReference type="InterPro" id="IPR036390">
    <property type="entry name" value="WH_DNA-bd_sf"/>
</dbReference>
<dbReference type="Proteomes" id="UP000183376">
    <property type="component" value="Chromosome I"/>
</dbReference>
<dbReference type="RefSeq" id="WP_030432277.1">
    <property type="nucleotide sequence ID" value="NZ_JOEF01000025.1"/>
</dbReference>
<proteinExistence type="predicted"/>
<protein>
    <submittedName>
        <fullName evidence="5">DNA-binding transcriptional regulator, HxlR family</fullName>
    </submittedName>
</protein>
<organism evidence="5 6">
    <name type="scientific">Allokutzneria albata</name>
    <name type="common">Kibdelosporangium albatum</name>
    <dbReference type="NCBI Taxonomy" id="211114"/>
    <lineage>
        <taxon>Bacteria</taxon>
        <taxon>Bacillati</taxon>
        <taxon>Actinomycetota</taxon>
        <taxon>Actinomycetes</taxon>
        <taxon>Pseudonocardiales</taxon>
        <taxon>Pseudonocardiaceae</taxon>
        <taxon>Allokutzneria</taxon>
    </lineage>
</organism>
<dbReference type="STRING" id="211114.SAMN04489726_0618"/>
<dbReference type="InterPro" id="IPR002577">
    <property type="entry name" value="HTH_HxlR"/>
</dbReference>
<evidence type="ECO:0000259" key="4">
    <source>
        <dbReference type="PROSITE" id="PS51118"/>
    </source>
</evidence>
<dbReference type="PANTHER" id="PTHR33204">
    <property type="entry name" value="TRANSCRIPTIONAL REGULATOR, MARR FAMILY"/>
    <property type="match status" value="1"/>
</dbReference>
<feature type="domain" description="HTH hxlR-type" evidence="4">
    <location>
        <begin position="11"/>
        <end position="111"/>
    </location>
</feature>
<reference evidence="5 6" key="1">
    <citation type="submission" date="2016-10" db="EMBL/GenBank/DDBJ databases">
        <authorList>
            <person name="de Groot N.N."/>
        </authorList>
    </citation>
    <scope>NUCLEOTIDE SEQUENCE [LARGE SCALE GENOMIC DNA]</scope>
    <source>
        <strain evidence="5 6">DSM 44149</strain>
    </source>
</reference>
<dbReference type="Gene3D" id="1.10.10.10">
    <property type="entry name" value="Winged helix-like DNA-binding domain superfamily/Winged helix DNA-binding domain"/>
    <property type="match status" value="1"/>
</dbReference>
<keyword evidence="1" id="KW-0805">Transcription regulation</keyword>
<dbReference type="AlphaFoldDB" id="A0A1G9RQR5"/>
<dbReference type="SUPFAM" id="SSF46785">
    <property type="entry name" value="Winged helix' DNA-binding domain"/>
    <property type="match status" value="1"/>
</dbReference>
<sequence>MPRAPKDARTCDGALARAFDFLGKRWNGVIIGTLSHGPAGFAELKRAIAGISDSMLSDRLTELTAAGLLSRDVSPGPPLSVSYRLTASGENLLPVLEKLADWAAGNLPEKKCREAIK</sequence>
<gene>
    <name evidence="5" type="ORF">SAMN04489726_0618</name>
</gene>
<evidence type="ECO:0000256" key="2">
    <source>
        <dbReference type="ARBA" id="ARBA00023125"/>
    </source>
</evidence>
<dbReference type="EMBL" id="LT629701">
    <property type="protein sequence ID" value="SDM25543.1"/>
    <property type="molecule type" value="Genomic_DNA"/>
</dbReference>